<feature type="compositionally biased region" description="Low complexity" evidence="1">
    <location>
        <begin position="14"/>
        <end position="25"/>
    </location>
</feature>
<dbReference type="OrthoDB" id="10365133at2759"/>
<dbReference type="Proteomes" id="UP000601435">
    <property type="component" value="Unassembled WGS sequence"/>
</dbReference>
<feature type="compositionally biased region" description="Low complexity" evidence="1">
    <location>
        <begin position="845"/>
        <end position="860"/>
    </location>
</feature>
<keyword evidence="3" id="KW-1185">Reference proteome</keyword>
<feature type="compositionally biased region" description="Polar residues" evidence="1">
    <location>
        <begin position="236"/>
        <end position="250"/>
    </location>
</feature>
<feature type="compositionally biased region" description="Low complexity" evidence="1">
    <location>
        <begin position="876"/>
        <end position="885"/>
    </location>
</feature>
<feature type="compositionally biased region" description="Basic and acidic residues" evidence="1">
    <location>
        <begin position="55"/>
        <end position="65"/>
    </location>
</feature>
<reference evidence="2" key="1">
    <citation type="submission" date="2021-02" db="EMBL/GenBank/DDBJ databases">
        <authorList>
            <person name="Dougan E. K."/>
            <person name="Rhodes N."/>
            <person name="Thang M."/>
            <person name="Chan C."/>
        </authorList>
    </citation>
    <scope>NUCLEOTIDE SEQUENCE</scope>
</reference>
<sequence length="1400" mass="152263">MAYVLEDETEMEMMKAPAAAPTAEADGCKQEVPHPPLPPTPAKQELESASASPTKETDEAAKLESPAKDADMLTCKICVQKLCRKCFPKKNLCVCLECRRADEAAAKQVKGTEREAEFQSIKAKGGPEYQRLILEFRKQCPATGKGKPRAQFDFVTFFKTVENYNKVASKAHCRFMTEVHYLAWSQTAEGGSYNAVEAKDKWDEMFADPLHQRDKNGKNGADRLLVHMFDDVVGSSGTKSSRGYTLSGKTQKNKGPEQLEGLDALIASGHDGFNAAVFDAAGGAGLQLSLKKGNRSNLQKGGVHSQASALAIQDKPVPNNPDEAEDGAEKKKRRRVDMQALRVTQHDKLVREEENLITESRECISTLNDALTKVGPEEEDQYKMYVDMIRTRKSAVEAWAMMDVESSNDEAAAAVAEFKAYQDQAKADGLLPCPEFEHIVCRVQLFQQAKTQTDEADSQEAMKQILKRFGENKTLVKNLFTCANRAVKDLTSARKARQKTCDAKVRKEVAQAAAKAKAKAKAEAATSVKPKGAQPEPAAEALPAIFKFVRYASCDEAVSKLNASCTDLDDFVKKDEMASSRFNFFLRTFQNSPQRAGTMSLPEMQNLMDALHNYAPGQTIDPEQPAISDKEMCALLTTVGAYAFSESMRYCGTEFKQASTLRFQVHGTRRFAAAAFTALQTKLGQMLDAGVGATATDGGVGGVVGKMQELGINSAGQVTLDALAKILPSATEDESDQLLSICCVAESRPRSVTFMPAGFVLLDATVSAEQVTGFRVALMVAAEQDLQIKDMAAIAKVFTAQGRDASLMNRMVQILECKDSLSTLATSNMTKKEVQDEESGGVGKNGQQKQGAAAVQLPGEENPPAPAAELAKESAAEAAEAALKQLEGEADEDEKAKEKSERWARGAEARRAKRQASDASRAEESTPAPASSPSTASPGSDEPKVTVPEATPPPQALQASGADSDGLQAKRLKLSASDGPAGATNGQKLIEAMKKQKGVLVTHYSGYDAPGIAFSFVEHYLKKAGYLRSDTRCVLPLHACDYASLAQRALLSLPEPLNYEHIFCDMLDRELMDCLRDVNFEEASSFCLVHKAECPIPLSKKYVDRGMLTIAVAGLDWSCMGSKSGLLGSGIQANVLWVQERRQMQEHLLFIECTSQFDEEAAATAHLSDLYAFQSIILGPDDFGLPCTRQRKFCVGVLRQWGYIDKPLARVGELFKIRRLCGDVYLQAPDAEVRQHLADRALERGFQASAVDMLAPSQLLPPAMLIRHDAYKAQKQKLGYQVGLCMLGQNAESFGHMSETVPALLRSSTVWCFGSQTEREMMAKEHLLVMGIPAYAHVADEVGFENPLQNVLSGPNALSSAQVKRLAGNSICVPVFGHLLIFVLSCLHRGDSSVQDDADV</sequence>
<feature type="region of interest" description="Disordered" evidence="1">
    <location>
        <begin position="295"/>
        <end position="335"/>
    </location>
</feature>
<comment type="caution">
    <text evidence="2">The sequence shown here is derived from an EMBL/GenBank/DDBJ whole genome shotgun (WGS) entry which is preliminary data.</text>
</comment>
<feature type="compositionally biased region" description="Acidic residues" evidence="1">
    <location>
        <begin position="1"/>
        <end position="11"/>
    </location>
</feature>
<dbReference type="SUPFAM" id="SSF53335">
    <property type="entry name" value="S-adenosyl-L-methionine-dependent methyltransferases"/>
    <property type="match status" value="1"/>
</dbReference>
<feature type="compositionally biased region" description="Low complexity" evidence="1">
    <location>
        <begin position="925"/>
        <end position="938"/>
    </location>
</feature>
<accession>A0A812KVY6</accession>
<dbReference type="EMBL" id="CAJNJA010008253">
    <property type="protein sequence ID" value="CAE7234453.1"/>
    <property type="molecule type" value="Genomic_DNA"/>
</dbReference>
<evidence type="ECO:0000313" key="2">
    <source>
        <dbReference type="EMBL" id="CAE7234453.1"/>
    </source>
</evidence>
<protein>
    <submittedName>
        <fullName evidence="2">Uncharacterized protein</fullName>
    </submittedName>
</protein>
<dbReference type="InterPro" id="IPR029063">
    <property type="entry name" value="SAM-dependent_MTases_sf"/>
</dbReference>
<name>A0A812KVY6_9DINO</name>
<feature type="region of interest" description="Disordered" evidence="1">
    <location>
        <begin position="828"/>
        <end position="965"/>
    </location>
</feature>
<proteinExistence type="predicted"/>
<evidence type="ECO:0000313" key="3">
    <source>
        <dbReference type="Proteomes" id="UP000601435"/>
    </source>
</evidence>
<feature type="region of interest" description="Disordered" evidence="1">
    <location>
        <begin position="236"/>
        <end position="257"/>
    </location>
</feature>
<gene>
    <name evidence="2" type="ORF">SNEC2469_LOCUS3829</name>
</gene>
<feature type="region of interest" description="Disordered" evidence="1">
    <location>
        <begin position="1"/>
        <end position="65"/>
    </location>
</feature>
<evidence type="ECO:0000256" key="1">
    <source>
        <dbReference type="SAM" id="MobiDB-lite"/>
    </source>
</evidence>
<feature type="compositionally biased region" description="Basic and acidic residues" evidence="1">
    <location>
        <begin position="894"/>
        <end position="910"/>
    </location>
</feature>
<organism evidence="2 3">
    <name type="scientific">Symbiodinium necroappetens</name>
    <dbReference type="NCBI Taxonomy" id="1628268"/>
    <lineage>
        <taxon>Eukaryota</taxon>
        <taxon>Sar</taxon>
        <taxon>Alveolata</taxon>
        <taxon>Dinophyceae</taxon>
        <taxon>Suessiales</taxon>
        <taxon>Symbiodiniaceae</taxon>
        <taxon>Symbiodinium</taxon>
    </lineage>
</organism>